<reference evidence="6 7" key="1">
    <citation type="submission" date="2020-08" db="EMBL/GenBank/DDBJ databases">
        <title>Genome sequence of Thermomonas carbonis KCTC 42013T.</title>
        <authorList>
            <person name="Hyun D.-W."/>
            <person name="Bae J.-W."/>
        </authorList>
    </citation>
    <scope>NUCLEOTIDE SEQUENCE [LARGE SCALE GENOMIC DNA]</scope>
    <source>
        <strain evidence="6 7">KCTC 42013</strain>
    </source>
</reference>
<dbReference type="GO" id="GO:0004674">
    <property type="term" value="F:protein serine/threonine kinase activity"/>
    <property type="evidence" value="ECO:0007669"/>
    <property type="project" value="UniProtKB-KW"/>
</dbReference>
<dbReference type="Gene3D" id="1.25.40.10">
    <property type="entry name" value="Tetratricopeptide repeat domain"/>
    <property type="match status" value="2"/>
</dbReference>
<dbReference type="PANTHER" id="PTHR43289:SF34">
    <property type="entry name" value="SERINE_THREONINE-PROTEIN KINASE YBDM-RELATED"/>
    <property type="match status" value="1"/>
</dbReference>
<keyword evidence="4" id="KW-0067">ATP-binding</keyword>
<dbReference type="SMART" id="SM00220">
    <property type="entry name" value="S_TKc"/>
    <property type="match status" value="1"/>
</dbReference>
<dbReference type="SUPFAM" id="SSF56112">
    <property type="entry name" value="Protein kinase-like (PK-like)"/>
    <property type="match status" value="1"/>
</dbReference>
<name>A0A7G9STD3_9GAMM</name>
<evidence type="ECO:0000313" key="7">
    <source>
        <dbReference type="Proteomes" id="UP000515804"/>
    </source>
</evidence>
<dbReference type="EMBL" id="CP060719">
    <property type="protein sequence ID" value="QNN71108.1"/>
    <property type="molecule type" value="Genomic_DNA"/>
</dbReference>
<proteinExistence type="predicted"/>
<dbReference type="RefSeq" id="WP_187553623.1">
    <property type="nucleotide sequence ID" value="NZ_BMZL01000003.1"/>
</dbReference>
<dbReference type="SUPFAM" id="SSF48452">
    <property type="entry name" value="TPR-like"/>
    <property type="match status" value="2"/>
</dbReference>
<keyword evidence="2" id="KW-0547">Nucleotide-binding</keyword>
<dbReference type="PROSITE" id="PS00108">
    <property type="entry name" value="PROTEIN_KINASE_ST"/>
    <property type="match status" value="1"/>
</dbReference>
<gene>
    <name evidence="6" type="ORF">H9L16_05955</name>
</gene>
<keyword evidence="1" id="KW-0808">Transferase</keyword>
<evidence type="ECO:0000313" key="6">
    <source>
        <dbReference type="EMBL" id="QNN71108.1"/>
    </source>
</evidence>
<dbReference type="Pfam" id="PF00069">
    <property type="entry name" value="Pkinase"/>
    <property type="match status" value="1"/>
</dbReference>
<dbReference type="InterPro" id="IPR011009">
    <property type="entry name" value="Kinase-like_dom_sf"/>
</dbReference>
<dbReference type="Proteomes" id="UP000515804">
    <property type="component" value="Chromosome"/>
</dbReference>
<keyword evidence="6" id="KW-0723">Serine/threonine-protein kinase</keyword>
<dbReference type="PROSITE" id="PS50011">
    <property type="entry name" value="PROTEIN_KINASE_DOM"/>
    <property type="match status" value="1"/>
</dbReference>
<dbReference type="AlphaFoldDB" id="A0A7G9STD3"/>
<dbReference type="PANTHER" id="PTHR43289">
    <property type="entry name" value="MITOGEN-ACTIVATED PROTEIN KINASE KINASE KINASE 20-RELATED"/>
    <property type="match status" value="1"/>
</dbReference>
<dbReference type="CDD" id="cd14014">
    <property type="entry name" value="STKc_PknB_like"/>
    <property type="match status" value="1"/>
</dbReference>
<dbReference type="Pfam" id="PF13424">
    <property type="entry name" value="TPR_12"/>
    <property type="match status" value="1"/>
</dbReference>
<evidence type="ECO:0000256" key="1">
    <source>
        <dbReference type="ARBA" id="ARBA00022679"/>
    </source>
</evidence>
<keyword evidence="7" id="KW-1185">Reference proteome</keyword>
<dbReference type="InterPro" id="IPR011990">
    <property type="entry name" value="TPR-like_helical_dom_sf"/>
</dbReference>
<dbReference type="KEGG" id="tcn:H9L16_05955"/>
<organism evidence="6 7">
    <name type="scientific">Thermomonas carbonis</name>
    <dbReference type="NCBI Taxonomy" id="1463158"/>
    <lineage>
        <taxon>Bacteria</taxon>
        <taxon>Pseudomonadati</taxon>
        <taxon>Pseudomonadota</taxon>
        <taxon>Gammaproteobacteria</taxon>
        <taxon>Lysobacterales</taxon>
        <taxon>Lysobacteraceae</taxon>
        <taxon>Thermomonas</taxon>
    </lineage>
</organism>
<dbReference type="Gene3D" id="1.10.510.10">
    <property type="entry name" value="Transferase(Phosphotransferase) domain 1"/>
    <property type="match status" value="1"/>
</dbReference>
<dbReference type="InterPro" id="IPR000719">
    <property type="entry name" value="Prot_kinase_dom"/>
</dbReference>
<dbReference type="InterPro" id="IPR008271">
    <property type="entry name" value="Ser/Thr_kinase_AS"/>
</dbReference>
<sequence length="787" mass="86035">MTVPTETSTESAVLDWFERALEQPGEQRKTWLAAQDLPDALRLRVQRLLDTECSLGGFLEHSASAPEPEGFPAIGEHVGNYQLLARLDAGGMGVVYRARRADGSYDQDVAVKLIRPLHLMAAPEFRRQMLARFEQERILLARLQHPNIARILDGGRTASGLPWLAMEFVDGISLTGHCDRDALDLRARLRLFLKVCAGVQEAHRHLVVHRDLKPDNILVTRDGEPKLLDFGIARTLGEDANGDPGATQLTAMTPAYASPEHVRRQPLTTASDVYSLGVLLFQLVAGERPYRLDGLTPAEAERAICDGEPPSLRSVLQRAGDADPSRGERASQLTDDLQHVVAKAMHKDAARRYATAQSLAADIERWLQGKPVLAHPDSAGYRLRKFVGRHPLGVAAGTLALAAVLAASGIAMWQAQQARQGAADLREMNDFLLEVTQASDPFDADRELTLSEALDVAATRIDERFGSRPELAAEIRFGIAYSMLSRYRLDAAEAQLGKALAESRAAFGDDDIRSLRIGDAIAYLRQEQDRGKEAEAGFREVIARLERNRLTDDPLYGIVLGNLGNLYLVREDYRQADPWLRKSMTWFDAHPGAAEKDRVNILSNLAHAAHGLEDLPRADTLYASAQAAMAVAYPQGSPDQAILLNNRALLAEDRGDTQAALALHRQSLAMRRKVFSSEHPMTLTALTNVARVSLDVGEARQALPIAEDAGAMADRVYAEVPNGRHASTWATVADVRLANGDTTGAAAALRRADTVRDTVKDPAPSMLAYLEKVRARVCTTPAACPAR</sequence>
<feature type="domain" description="Protein kinase" evidence="5">
    <location>
        <begin position="81"/>
        <end position="367"/>
    </location>
</feature>
<evidence type="ECO:0000259" key="5">
    <source>
        <dbReference type="PROSITE" id="PS50011"/>
    </source>
</evidence>
<dbReference type="Gene3D" id="3.30.200.20">
    <property type="entry name" value="Phosphorylase Kinase, domain 1"/>
    <property type="match status" value="1"/>
</dbReference>
<evidence type="ECO:0000256" key="3">
    <source>
        <dbReference type="ARBA" id="ARBA00022777"/>
    </source>
</evidence>
<evidence type="ECO:0000256" key="4">
    <source>
        <dbReference type="ARBA" id="ARBA00022840"/>
    </source>
</evidence>
<evidence type="ECO:0000256" key="2">
    <source>
        <dbReference type="ARBA" id="ARBA00022741"/>
    </source>
</evidence>
<keyword evidence="3 6" id="KW-0418">Kinase</keyword>
<accession>A0A7G9STD3</accession>
<dbReference type="GO" id="GO:0005524">
    <property type="term" value="F:ATP binding"/>
    <property type="evidence" value="ECO:0007669"/>
    <property type="project" value="UniProtKB-KW"/>
</dbReference>
<protein>
    <submittedName>
        <fullName evidence="6">Serine/threonine protein kinase</fullName>
    </submittedName>
</protein>